<accession>A0AAU7LM74</accession>
<sequence>MSFPSGASAATRPVSPIESARRQAEQLSLAQKPNEAWEVLRGARVHASPGDTAYWQLYGDQAWDRGAKPEAVLAYRTVWEAGSTNGLAMERLIQHYNANGEPKQAIAIGEQGYQRLAEARWLLLAMDAASQASLWDNLRDLTAQAKNAEDKFRSSEMYWLLEAHSANHDGQKERARAAYKQALALNPASVPTRAQILWFEIDGGDKQQLGDHLAQWQDDAQAKPAYWSAYAVALLQLKRVDESLVWFDKQAREKPDDFLWQLSYVSALSHAGQPEQEERLRRAIVLRLKDRLAIVNDMPKPDGKVVLLAYASMVRDFDGVAAGDQVLQDTLERGYTDADVYESLVASSLAQKNFDAAHDWLARAEADHQKLPAYQLLAVAMARHDPQAIEQVLQQREKDLSTPDRVTALRQLGHNQLALSLTEKSLLEAEDESSELLRQHRDQLKTQLARRVEAGFEARNLSDLKIRRSEVAASFPHAKGRTTVRLAHNALSSDSPNLLVSGFHGENDLSFLTELPVTDNPMRVTLGRNQRSDKSLTYGRFEWIHVLSPRLNTRLDVSLNGLTEETSALRAIGSKDKVSLGVSGNLTDLTYARAEMARQNFNTRNGDALGHGYRVEGEMGTTVLKSIPAWQMRISGSSERNRVTDRLPAYLIGPVLPAFQTIEGVLATRFSTLGIGATLRFGQAEGRERRVHGLIDGWVGKQWPASDRAYSLRAALNIPVSSAGQVRAEAFYTNVQGGVSSAANRGIGVWYRHEF</sequence>
<dbReference type="EMBL" id="CP157675">
    <property type="protein sequence ID" value="XBP68691.1"/>
    <property type="molecule type" value="Genomic_DNA"/>
</dbReference>
<dbReference type="InterPro" id="IPR011990">
    <property type="entry name" value="TPR-like_helical_dom_sf"/>
</dbReference>
<gene>
    <name evidence="3" type="ORF">ABLV49_12295</name>
</gene>
<evidence type="ECO:0000256" key="1">
    <source>
        <dbReference type="SAM" id="MobiDB-lite"/>
    </source>
</evidence>
<dbReference type="InterPro" id="IPR057306">
    <property type="entry name" value="B-barrel_PelB_C"/>
</dbReference>
<dbReference type="AlphaFoldDB" id="A0AAU7LM74"/>
<dbReference type="Pfam" id="PF13429">
    <property type="entry name" value="TPR_15"/>
    <property type="match status" value="1"/>
</dbReference>
<dbReference type="RefSeq" id="WP_349276753.1">
    <property type="nucleotide sequence ID" value="NZ_CBCSCU010000011.1"/>
</dbReference>
<dbReference type="Gene3D" id="1.25.40.10">
    <property type="entry name" value="Tetratricopeptide repeat domain"/>
    <property type="match status" value="1"/>
</dbReference>
<reference evidence="3" key="1">
    <citation type="submission" date="2024-05" db="EMBL/GenBank/DDBJ databases">
        <authorList>
            <person name="Bunk B."/>
            <person name="Swiderski J."/>
            <person name="Sproer C."/>
            <person name="Thiel V."/>
        </authorList>
    </citation>
    <scope>NUCLEOTIDE SEQUENCE</scope>
    <source>
        <strain evidence="3">DSM 17735</strain>
    </source>
</reference>
<proteinExistence type="predicted"/>
<evidence type="ECO:0000259" key="2">
    <source>
        <dbReference type="Pfam" id="PF24604"/>
    </source>
</evidence>
<evidence type="ECO:0000313" key="3">
    <source>
        <dbReference type="EMBL" id="XBP68691.1"/>
    </source>
</evidence>
<organism evidence="3">
    <name type="scientific">Polaromonas hydrogenivorans</name>
    <dbReference type="NCBI Taxonomy" id="335476"/>
    <lineage>
        <taxon>Bacteria</taxon>
        <taxon>Pseudomonadati</taxon>
        <taxon>Pseudomonadota</taxon>
        <taxon>Betaproteobacteria</taxon>
        <taxon>Burkholderiales</taxon>
        <taxon>Comamonadaceae</taxon>
        <taxon>Polaromonas</taxon>
    </lineage>
</organism>
<name>A0AAU7LM74_9BURK</name>
<dbReference type="SUPFAM" id="SSF48452">
    <property type="entry name" value="TPR-like"/>
    <property type="match status" value="2"/>
</dbReference>
<feature type="region of interest" description="Disordered" evidence="1">
    <location>
        <begin position="1"/>
        <end position="28"/>
    </location>
</feature>
<feature type="domain" description="PelB C-terminal" evidence="2">
    <location>
        <begin position="448"/>
        <end position="753"/>
    </location>
</feature>
<dbReference type="Pfam" id="PF24604">
    <property type="entry name" value="B-barrel_PelB_C"/>
    <property type="match status" value="1"/>
</dbReference>
<protein>
    <submittedName>
        <fullName evidence="3">Tetratricopeptide repeat protein</fullName>
    </submittedName>
</protein>